<dbReference type="PANTHER" id="PTHR42695">
    <property type="entry name" value="GLUTAMINE AMIDOTRANSFERASE YLR126C-RELATED"/>
    <property type="match status" value="1"/>
</dbReference>
<comment type="caution">
    <text evidence="4">The sequence shown here is derived from an EMBL/GenBank/DDBJ whole genome shotgun (WGS) entry which is preliminary data.</text>
</comment>
<dbReference type="EMBL" id="VLTM01000005">
    <property type="protein sequence ID" value="KAA0167484.1"/>
    <property type="molecule type" value="Genomic_DNA"/>
</dbReference>
<dbReference type="Proteomes" id="UP000325113">
    <property type="component" value="Unassembled WGS sequence"/>
</dbReference>
<dbReference type="SUPFAM" id="SSF52317">
    <property type="entry name" value="Class I glutamine amidotransferase-like"/>
    <property type="match status" value="1"/>
</dbReference>
<proteinExistence type="predicted"/>
<gene>
    <name evidence="4" type="ORF">FNF28_00081</name>
    <name evidence="2" type="ORF">FNF29_07283</name>
    <name evidence="3" type="ORF">FNF31_00923</name>
</gene>
<dbReference type="InterPro" id="IPR044992">
    <property type="entry name" value="ChyE-like"/>
</dbReference>
<evidence type="ECO:0000256" key="1">
    <source>
        <dbReference type="SAM" id="MobiDB-lite"/>
    </source>
</evidence>
<reference evidence="5 6" key="1">
    <citation type="submission" date="2019-07" db="EMBL/GenBank/DDBJ databases">
        <title>Genomes of Cafeteria roenbergensis.</title>
        <authorList>
            <person name="Fischer M.G."/>
            <person name="Hackl T."/>
            <person name="Roman M."/>
        </authorList>
    </citation>
    <scope>NUCLEOTIDE SEQUENCE [LARGE SCALE GENOMIC DNA]</scope>
    <source>
        <strain evidence="2 5">BVI</strain>
        <strain evidence="3 7">Cflag</strain>
        <strain evidence="4 6">RCC970-E3</strain>
    </source>
</reference>
<dbReference type="PANTHER" id="PTHR42695:SF5">
    <property type="entry name" value="GLUTAMINE AMIDOTRANSFERASE YLR126C-RELATED"/>
    <property type="match status" value="1"/>
</dbReference>
<evidence type="ECO:0000313" key="3">
    <source>
        <dbReference type="EMBL" id="KAA0167484.1"/>
    </source>
</evidence>
<dbReference type="AlphaFoldDB" id="A0A5A8E4W1"/>
<dbReference type="OMA" id="CEDADEW"/>
<name>A0A5A8E4W1_CAFRO</name>
<dbReference type="InterPro" id="IPR029062">
    <property type="entry name" value="Class_I_gatase-like"/>
</dbReference>
<dbReference type="Proteomes" id="UP000323011">
    <property type="component" value="Unassembled WGS sequence"/>
</dbReference>
<dbReference type="GO" id="GO:0005829">
    <property type="term" value="C:cytosol"/>
    <property type="evidence" value="ECO:0007669"/>
    <property type="project" value="TreeGrafter"/>
</dbReference>
<dbReference type="Proteomes" id="UP000324907">
    <property type="component" value="Unassembled WGS sequence"/>
</dbReference>
<keyword evidence="5" id="KW-1185">Reference proteome</keyword>
<evidence type="ECO:0000313" key="6">
    <source>
        <dbReference type="Proteomes" id="UP000324907"/>
    </source>
</evidence>
<dbReference type="EMBL" id="VLTL01000001">
    <property type="protein sequence ID" value="KAA0172398.1"/>
    <property type="molecule type" value="Genomic_DNA"/>
</dbReference>
<evidence type="ECO:0000313" key="4">
    <source>
        <dbReference type="EMBL" id="KAA0172398.1"/>
    </source>
</evidence>
<sequence length="344" mass="36730">MLGAVVRCGRASHAAAISAAAPLRAFSGLVINCEDADEWKGSENLFIDRFQRPGESWSWCSPPRGELPDRDLRPDAVVVTGSHYSATLDAPWVHATSSWLRTVVEDPACRTRVFAVCFGHQLLSQALGGRVGRLAAGGFRFDEERIEPRPLFAAMPWARGIAELSRAPEGSAGPPKVVVRRAGFESTVNGSPSPFADGRHATPPGPGSAAAAAAASAGTPFLTLLKAHEDEVLEKPPSALTLASSDKVPFEMTLVAPSAAAAAAARAATDAGEEPDWASFRALTVQGHPEFLRRELHSKILPGVLDRIETGLKERLTAEQVPECALHDWAVLEIANRFLRRDVA</sequence>
<evidence type="ECO:0000313" key="2">
    <source>
        <dbReference type="EMBL" id="KAA0147538.1"/>
    </source>
</evidence>
<accession>A0A5A8E4W1</accession>
<evidence type="ECO:0000313" key="7">
    <source>
        <dbReference type="Proteomes" id="UP000325113"/>
    </source>
</evidence>
<dbReference type="Gene3D" id="3.40.50.880">
    <property type="match status" value="1"/>
</dbReference>
<feature type="region of interest" description="Disordered" evidence="1">
    <location>
        <begin position="189"/>
        <end position="211"/>
    </location>
</feature>
<evidence type="ECO:0000313" key="5">
    <source>
        <dbReference type="Proteomes" id="UP000323011"/>
    </source>
</evidence>
<organism evidence="4 6">
    <name type="scientific">Cafeteria roenbergensis</name>
    <name type="common">Marine flagellate</name>
    <dbReference type="NCBI Taxonomy" id="33653"/>
    <lineage>
        <taxon>Eukaryota</taxon>
        <taxon>Sar</taxon>
        <taxon>Stramenopiles</taxon>
        <taxon>Bigyra</taxon>
        <taxon>Opalozoa</taxon>
        <taxon>Bicosoecida</taxon>
        <taxon>Cafeteriaceae</taxon>
        <taxon>Cafeteria</taxon>
    </lineage>
</organism>
<dbReference type="EMBL" id="VLTN01000065">
    <property type="protein sequence ID" value="KAA0147538.1"/>
    <property type="molecule type" value="Genomic_DNA"/>
</dbReference>
<protein>
    <recommendedName>
        <fullName evidence="8">Glutamine amidotransferase domain-containing protein</fullName>
    </recommendedName>
</protein>
<evidence type="ECO:0008006" key="8">
    <source>
        <dbReference type="Google" id="ProtNLM"/>
    </source>
</evidence>